<comment type="caution">
    <text evidence="2">The sequence shown here is derived from an EMBL/GenBank/DDBJ whole genome shotgun (WGS) entry which is preliminary data.</text>
</comment>
<reference evidence="2 3" key="1">
    <citation type="submission" date="2023-08" db="EMBL/GenBank/DDBJ databases">
        <authorList>
            <person name="Park J.-S."/>
        </authorList>
    </citation>
    <scope>NUCLEOTIDE SEQUENCE [LARGE SCALE GENOMIC DNA]</scope>
    <source>
        <strain evidence="2 3">2205SS18-9</strain>
    </source>
</reference>
<evidence type="ECO:0000313" key="3">
    <source>
        <dbReference type="Proteomes" id="UP001231941"/>
    </source>
</evidence>
<dbReference type="PROSITE" id="PS51257">
    <property type="entry name" value="PROKAR_LIPOPROTEIN"/>
    <property type="match status" value="1"/>
</dbReference>
<name>A0ABT9J030_9BACL</name>
<gene>
    <name evidence="2" type="ORF">Q5Y73_12535</name>
</gene>
<accession>A0ABT9J030</accession>
<evidence type="ECO:0000313" key="2">
    <source>
        <dbReference type="EMBL" id="MDP5274938.1"/>
    </source>
</evidence>
<dbReference type="EMBL" id="JAVAMP010000005">
    <property type="protein sequence ID" value="MDP5274938.1"/>
    <property type="molecule type" value="Genomic_DNA"/>
</dbReference>
<sequence length="142" mass="16423">MKKVIVIFFTLMIVMIAGCNDVDTDKANTQEQNIFYFGEGEKWFATYTVSKVSKSYFDSLYIQYIKDHNNRTEETTIGDIEYVLKAGNWTSQSSYPQSLKGVRNFHTASEMNAEAFDFANPEEVVLEISWQDKKETITLKKQ</sequence>
<keyword evidence="3" id="KW-1185">Reference proteome</keyword>
<dbReference type="Proteomes" id="UP001231941">
    <property type="component" value="Unassembled WGS sequence"/>
</dbReference>
<protein>
    <submittedName>
        <fullName evidence="2">Uncharacterized protein</fullName>
    </submittedName>
</protein>
<proteinExistence type="predicted"/>
<evidence type="ECO:0000256" key="1">
    <source>
        <dbReference type="SAM" id="SignalP"/>
    </source>
</evidence>
<organism evidence="2 3">
    <name type="scientific">Chengkuizengella axinellae</name>
    <dbReference type="NCBI Taxonomy" id="3064388"/>
    <lineage>
        <taxon>Bacteria</taxon>
        <taxon>Bacillati</taxon>
        <taxon>Bacillota</taxon>
        <taxon>Bacilli</taxon>
        <taxon>Bacillales</taxon>
        <taxon>Paenibacillaceae</taxon>
        <taxon>Chengkuizengella</taxon>
    </lineage>
</organism>
<dbReference type="RefSeq" id="WP_305992248.1">
    <property type="nucleotide sequence ID" value="NZ_JAVAMP010000005.1"/>
</dbReference>
<feature type="signal peptide" evidence="1">
    <location>
        <begin position="1"/>
        <end position="19"/>
    </location>
</feature>
<keyword evidence="1" id="KW-0732">Signal</keyword>
<feature type="chain" id="PRO_5045959582" evidence="1">
    <location>
        <begin position="20"/>
        <end position="142"/>
    </location>
</feature>